<gene>
    <name evidence="1" type="ORF">NDEV_1374</name>
</gene>
<accession>A0A128A463</accession>
<evidence type="ECO:0000313" key="2">
    <source>
        <dbReference type="Proteomes" id="UP000196239"/>
    </source>
</evidence>
<reference evidence="2" key="1">
    <citation type="submission" date="2015-10" db="EMBL/GenBank/DDBJ databases">
        <authorList>
            <person name="Lehtovirta-Morley L.E."/>
            <person name="Vieille C."/>
        </authorList>
    </citation>
    <scope>NUCLEOTIDE SEQUENCE [LARGE SCALE GENOMIC DNA]</scope>
</reference>
<dbReference type="KEGG" id="ndv:NDEV_1374"/>
<keyword evidence="2" id="KW-1185">Reference proteome</keyword>
<evidence type="ECO:0000313" key="1">
    <source>
        <dbReference type="EMBL" id="CUR52139.1"/>
    </source>
</evidence>
<name>A0A128A463_9ARCH</name>
<protein>
    <submittedName>
        <fullName evidence="1">Uncharacterized protein</fullName>
    </submittedName>
</protein>
<dbReference type="Proteomes" id="UP000196239">
    <property type="component" value="Chromosome 1"/>
</dbReference>
<proteinExistence type="predicted"/>
<dbReference type="AlphaFoldDB" id="A0A128A463"/>
<dbReference type="EMBL" id="LN890280">
    <property type="protein sequence ID" value="CUR52139.1"/>
    <property type="molecule type" value="Genomic_DNA"/>
</dbReference>
<organism evidence="1 2">
    <name type="scientific">Nitrosotalea devaniterrae</name>
    <dbReference type="NCBI Taxonomy" id="1078905"/>
    <lineage>
        <taxon>Archaea</taxon>
        <taxon>Nitrososphaerota</taxon>
        <taxon>Nitrososphaeria</taxon>
        <taxon>Nitrosotaleales</taxon>
        <taxon>Nitrosotaleaceae</taxon>
        <taxon>Nitrosotalea</taxon>
    </lineage>
</organism>
<sequence length="123" mass="14622">MELYHSMVTKEGPPKDWDKLWIEYNKSLKAWMQSFESLQKATKDVQTKYNDVMAKALKESSDKTMTQFTESWQKSMNKAGIDTFKQFGDNWQKVFNQSGMDQVKTYGDMMNKFAETWQKMWSK</sequence>